<dbReference type="RefSeq" id="WP_174625292.1">
    <property type="nucleotide sequence ID" value="NZ_CADCXN010000048.1"/>
</dbReference>
<dbReference type="NCBIfam" id="TIGR03694">
    <property type="entry name" value="exosort_acyl"/>
    <property type="match status" value="1"/>
</dbReference>
<sequence length="255" mass="29534">MTNTIIDHFDQYFEMVPAISDELKNEVYKLRYQVFCIENEIFNPELYPDNLEYDDFDQHSVHYLIRHRKSGEYAATTRLILPDPNNADKLFPVELYCQIDNVAEMQPIDRKHLGEVSRFGISKAFKKRKNEAHTLAAITSNWQDYFTPDERRVFPHLSLALIACFIKASYENDIHYLFGAIEPAIFRLKSHLGINLIKIGPLTNYHGNRRPAVIKITNMLDCIAKKNMGVWNFLTNTGGVGQARPHEASQTRKTQ</sequence>
<keyword evidence="2" id="KW-1185">Reference proteome</keyword>
<name>A0A8S0XI52_9GAMM</name>
<proteinExistence type="predicted"/>
<organism evidence="1 2">
    <name type="scientific">Candidatus Methylobacter favarea</name>
    <dbReference type="NCBI Taxonomy" id="2707345"/>
    <lineage>
        <taxon>Bacteria</taxon>
        <taxon>Pseudomonadati</taxon>
        <taxon>Pseudomonadota</taxon>
        <taxon>Gammaproteobacteria</taxon>
        <taxon>Methylococcales</taxon>
        <taxon>Methylococcaceae</taxon>
        <taxon>Methylobacter</taxon>
    </lineage>
</organism>
<reference evidence="1 2" key="1">
    <citation type="submission" date="2020-02" db="EMBL/GenBank/DDBJ databases">
        <authorList>
            <person name="Hogendoorn C."/>
        </authorList>
    </citation>
    <scope>NUCLEOTIDE SEQUENCE [LARGE SCALE GENOMIC DNA]</scope>
    <source>
        <strain evidence="1">METHB21</strain>
    </source>
</reference>
<accession>A0A8S0XI52</accession>
<evidence type="ECO:0000313" key="1">
    <source>
        <dbReference type="EMBL" id="CAA9890343.1"/>
    </source>
</evidence>
<dbReference type="AlphaFoldDB" id="A0A8S0XI52"/>
<dbReference type="SUPFAM" id="SSF55729">
    <property type="entry name" value="Acyl-CoA N-acyltransferases (Nat)"/>
    <property type="match status" value="1"/>
</dbReference>
<dbReference type="InterPro" id="IPR016181">
    <property type="entry name" value="Acyl_CoA_acyltransferase"/>
</dbReference>
<dbReference type="InterPro" id="IPR022484">
    <property type="entry name" value="PEP-CTERM/exosrtase_acylTfrase"/>
</dbReference>
<protein>
    <recommendedName>
        <fullName evidence="3">PEP-CTERM/exosortase system-associated acyltransferase</fullName>
    </recommendedName>
</protein>
<dbReference type="EMBL" id="CADCXN010000048">
    <property type="protein sequence ID" value="CAA9890343.1"/>
    <property type="molecule type" value="Genomic_DNA"/>
</dbReference>
<dbReference type="Pfam" id="PF13444">
    <property type="entry name" value="Acetyltransf_5"/>
    <property type="match status" value="1"/>
</dbReference>
<comment type="caution">
    <text evidence="1">The sequence shown here is derived from an EMBL/GenBank/DDBJ whole genome shotgun (WGS) entry which is preliminary data.</text>
</comment>
<gene>
    <name evidence="1" type="ORF">METHB2_200029</name>
</gene>
<evidence type="ECO:0000313" key="2">
    <source>
        <dbReference type="Proteomes" id="UP000494216"/>
    </source>
</evidence>
<dbReference type="Proteomes" id="UP000494216">
    <property type="component" value="Unassembled WGS sequence"/>
</dbReference>
<evidence type="ECO:0008006" key="3">
    <source>
        <dbReference type="Google" id="ProtNLM"/>
    </source>
</evidence>
<dbReference type="Gene3D" id="3.40.630.30">
    <property type="match status" value="1"/>
</dbReference>